<dbReference type="Pfam" id="PF07635">
    <property type="entry name" value="PSCyt1"/>
    <property type="match status" value="1"/>
</dbReference>
<dbReference type="Pfam" id="PF07587">
    <property type="entry name" value="PSD1"/>
    <property type="match status" value="1"/>
</dbReference>
<dbReference type="Pfam" id="PF07583">
    <property type="entry name" value="PSCyt2"/>
    <property type="match status" value="1"/>
</dbReference>
<evidence type="ECO:0000259" key="2">
    <source>
        <dbReference type="Pfam" id="PF07583"/>
    </source>
</evidence>
<sequence>MNISLPSRIAAVGFLIVCATLSVSPIHAVQPSKDELDFFESKIRPLLIDHCYECHSTESGESEGDLLVDSAAAIRRGGAGGPLIGGRDADKTMLMRVIRYDDRNLQMPPDNKLSDESIGLIQRWIEMGAPDPRQENSVETTSSPLDRDPATHWAFVAPERAVMIPDANQGDHDLVDAFAAARATEAQVDLAAEAPGETLVRRLCFDLTGLPPTKQQVDSFVGSDAPEAYTRLVDRLLASPAFGERFGRHWMDVARYADTVGYALGGKERRIKGSDRFRDWTIHAFATDMPYSEMIRHQLAGDRTDPENKSGNLDAMGFLTIGRRFLNRYDTWDDRIDVITRGLQGMTVACARCHDHKFDPIPASDYYSLLGVMQSSSEKADGPSPLMMVDKDPHDTHVLLRGQPGNRGPMAPRQFLTSLRKPDEPKFDDGSGRLQLADRIADPTNPLTARVMVNRIWAQLIGKPLVDSPSDFGFRTEPPAIPEILDDLSADFASHWSVKRLVRRIVMTRIYRQSSTSSDAVQRSDPENRLLTRANTRRRDFESMRDALLMVSGSLDRQMGGEPVEITMSTPVPRRSVYAMIDRQNLPSLFRTFDFASPDAHSPMRYFTTVPQQALYLLNDRQTSELARRASMAIGREAKSSDLDDRIRTAYRQILQRAPESNEIALMREFLVSPVSPLLATADPRSRWSYGIGDVNDDFSVKKFVAFKVFAKGRWQASGVFPSKDANGYVSLGKEGGHPGNSKGQSAVRRWRAPASGTLRVIGQMGHRGEKGDGIQATMLVHGRSIFTEKQVRNNRPFGPLVAQVQEGQFVDFVASPGKDSSYDSFFWRSRIKLTGSDGRVYEADSVKDFSGPIDTDSNKQLDRLAQLVQVLMISNEFAFVD</sequence>
<dbReference type="InterPro" id="IPR011444">
    <property type="entry name" value="DUF1549"/>
</dbReference>
<protein>
    <submittedName>
        <fullName evidence="5">Planctomycete cytochrome C</fullName>
    </submittedName>
</protein>
<evidence type="ECO:0000259" key="3">
    <source>
        <dbReference type="Pfam" id="PF07587"/>
    </source>
</evidence>
<dbReference type="RefSeq" id="WP_145417351.1">
    <property type="nucleotide sequence ID" value="NZ_CP036526.1"/>
</dbReference>
<evidence type="ECO:0000313" key="6">
    <source>
        <dbReference type="Proteomes" id="UP000319817"/>
    </source>
</evidence>
<feature type="domain" description="DUF1553" evidence="3">
    <location>
        <begin position="432"/>
        <end position="671"/>
    </location>
</feature>
<proteinExistence type="predicted"/>
<evidence type="ECO:0000256" key="1">
    <source>
        <dbReference type="SAM" id="MobiDB-lite"/>
    </source>
</evidence>
<dbReference type="Proteomes" id="UP000319817">
    <property type="component" value="Chromosome"/>
</dbReference>
<dbReference type="OrthoDB" id="127107at2"/>
<organism evidence="5 6">
    <name type="scientific">Stieleria marina</name>
    <dbReference type="NCBI Taxonomy" id="1930275"/>
    <lineage>
        <taxon>Bacteria</taxon>
        <taxon>Pseudomonadati</taxon>
        <taxon>Planctomycetota</taxon>
        <taxon>Planctomycetia</taxon>
        <taxon>Pirellulales</taxon>
        <taxon>Pirellulaceae</taxon>
        <taxon>Stieleria</taxon>
    </lineage>
</organism>
<evidence type="ECO:0000259" key="4">
    <source>
        <dbReference type="Pfam" id="PF07635"/>
    </source>
</evidence>
<keyword evidence="6" id="KW-1185">Reference proteome</keyword>
<dbReference type="AlphaFoldDB" id="A0A517NRL7"/>
<dbReference type="InterPro" id="IPR011429">
    <property type="entry name" value="Cyt_c_Planctomycete-type"/>
</dbReference>
<evidence type="ECO:0000313" key="5">
    <source>
        <dbReference type="EMBL" id="QDT09761.1"/>
    </source>
</evidence>
<reference evidence="5 6" key="1">
    <citation type="submission" date="2019-02" db="EMBL/GenBank/DDBJ databases">
        <title>Deep-cultivation of Planctomycetes and their phenomic and genomic characterization uncovers novel biology.</title>
        <authorList>
            <person name="Wiegand S."/>
            <person name="Jogler M."/>
            <person name="Boedeker C."/>
            <person name="Pinto D."/>
            <person name="Vollmers J."/>
            <person name="Rivas-Marin E."/>
            <person name="Kohn T."/>
            <person name="Peeters S.H."/>
            <person name="Heuer A."/>
            <person name="Rast P."/>
            <person name="Oberbeckmann S."/>
            <person name="Bunk B."/>
            <person name="Jeske O."/>
            <person name="Meyerdierks A."/>
            <person name="Storesund J.E."/>
            <person name="Kallscheuer N."/>
            <person name="Luecker S."/>
            <person name="Lage O.M."/>
            <person name="Pohl T."/>
            <person name="Merkel B.J."/>
            <person name="Hornburger P."/>
            <person name="Mueller R.-W."/>
            <person name="Bruemmer F."/>
            <person name="Labrenz M."/>
            <person name="Spormann A.M."/>
            <person name="Op den Camp H."/>
            <person name="Overmann J."/>
            <person name="Amann R."/>
            <person name="Jetten M.S.M."/>
            <person name="Mascher T."/>
            <person name="Medema M.H."/>
            <person name="Devos D.P."/>
            <person name="Kaster A.-K."/>
            <person name="Ovreas L."/>
            <person name="Rohde M."/>
            <person name="Galperin M.Y."/>
            <person name="Jogler C."/>
        </authorList>
    </citation>
    <scope>NUCLEOTIDE SEQUENCE [LARGE SCALE GENOMIC DNA]</scope>
    <source>
        <strain evidence="5 6">K23_9</strain>
    </source>
</reference>
<dbReference type="PANTHER" id="PTHR35889:SF3">
    <property type="entry name" value="F-BOX DOMAIN-CONTAINING PROTEIN"/>
    <property type="match status" value="1"/>
</dbReference>
<feature type="compositionally biased region" description="Polar residues" evidence="1">
    <location>
        <begin position="135"/>
        <end position="144"/>
    </location>
</feature>
<feature type="domain" description="Cytochrome C Planctomycete-type" evidence="4">
    <location>
        <begin position="51"/>
        <end position="110"/>
    </location>
</feature>
<feature type="region of interest" description="Disordered" evidence="1">
    <location>
        <begin position="129"/>
        <end position="149"/>
    </location>
</feature>
<name>A0A517NRL7_9BACT</name>
<dbReference type="InterPro" id="IPR022655">
    <property type="entry name" value="DUF1553"/>
</dbReference>
<accession>A0A517NRL7</accession>
<gene>
    <name evidence="5" type="ORF">K239x_17120</name>
</gene>
<feature type="domain" description="DUF1549" evidence="2">
    <location>
        <begin position="175"/>
        <end position="376"/>
    </location>
</feature>
<dbReference type="PANTHER" id="PTHR35889">
    <property type="entry name" value="CYCLOINULO-OLIGOSACCHARIDE FRUCTANOTRANSFERASE-RELATED"/>
    <property type="match status" value="1"/>
</dbReference>
<dbReference type="EMBL" id="CP036526">
    <property type="protein sequence ID" value="QDT09761.1"/>
    <property type="molecule type" value="Genomic_DNA"/>
</dbReference>